<protein>
    <submittedName>
        <fullName evidence="1">Uncharacterized protein</fullName>
    </submittedName>
</protein>
<evidence type="ECO:0000313" key="1">
    <source>
        <dbReference type="EMBL" id="KAK3769167.1"/>
    </source>
</evidence>
<comment type="caution">
    <text evidence="1">The sequence shown here is derived from an EMBL/GenBank/DDBJ whole genome shotgun (WGS) entry which is preliminary data.</text>
</comment>
<sequence>MIRSRLTEWNQILTSDNPKKDSIAVALHFCANVPLSGPELYLRSSNVCEDFLMILYGLPEVTLGNSDIH</sequence>
<organism evidence="1 2">
    <name type="scientific">Elysia crispata</name>
    <name type="common">lettuce slug</name>
    <dbReference type="NCBI Taxonomy" id="231223"/>
    <lineage>
        <taxon>Eukaryota</taxon>
        <taxon>Metazoa</taxon>
        <taxon>Spiralia</taxon>
        <taxon>Lophotrochozoa</taxon>
        <taxon>Mollusca</taxon>
        <taxon>Gastropoda</taxon>
        <taxon>Heterobranchia</taxon>
        <taxon>Euthyneura</taxon>
        <taxon>Panpulmonata</taxon>
        <taxon>Sacoglossa</taxon>
        <taxon>Placobranchoidea</taxon>
        <taxon>Plakobranchidae</taxon>
        <taxon>Elysia</taxon>
    </lineage>
</organism>
<dbReference type="Proteomes" id="UP001283361">
    <property type="component" value="Unassembled WGS sequence"/>
</dbReference>
<name>A0AAE0ZIT3_9GAST</name>
<evidence type="ECO:0000313" key="2">
    <source>
        <dbReference type="Proteomes" id="UP001283361"/>
    </source>
</evidence>
<dbReference type="AlphaFoldDB" id="A0AAE0ZIT3"/>
<gene>
    <name evidence="1" type="ORF">RRG08_052506</name>
</gene>
<reference evidence="1" key="1">
    <citation type="journal article" date="2023" name="G3 (Bethesda)">
        <title>A reference genome for the long-term kleptoplast-retaining sea slug Elysia crispata morphotype clarki.</title>
        <authorList>
            <person name="Eastman K.E."/>
            <person name="Pendleton A.L."/>
            <person name="Shaikh M.A."/>
            <person name="Suttiyut T."/>
            <person name="Ogas R."/>
            <person name="Tomko P."/>
            <person name="Gavelis G."/>
            <person name="Widhalm J.R."/>
            <person name="Wisecaver J.H."/>
        </authorList>
    </citation>
    <scope>NUCLEOTIDE SEQUENCE</scope>
    <source>
        <strain evidence="1">ECLA1</strain>
    </source>
</reference>
<accession>A0AAE0ZIT3</accession>
<proteinExistence type="predicted"/>
<keyword evidence="2" id="KW-1185">Reference proteome</keyword>
<dbReference type="EMBL" id="JAWDGP010003959">
    <property type="protein sequence ID" value="KAK3769167.1"/>
    <property type="molecule type" value="Genomic_DNA"/>
</dbReference>